<name>A0A8S1QV64_9CILI</name>
<evidence type="ECO:0008006" key="4">
    <source>
        <dbReference type="Google" id="ProtNLM"/>
    </source>
</evidence>
<organism evidence="2 3">
    <name type="scientific">Paramecium sonneborni</name>
    <dbReference type="NCBI Taxonomy" id="65129"/>
    <lineage>
        <taxon>Eukaryota</taxon>
        <taxon>Sar</taxon>
        <taxon>Alveolata</taxon>
        <taxon>Ciliophora</taxon>
        <taxon>Intramacronucleata</taxon>
        <taxon>Oligohymenophorea</taxon>
        <taxon>Peniculida</taxon>
        <taxon>Parameciidae</taxon>
        <taxon>Paramecium</taxon>
    </lineage>
</organism>
<comment type="caution">
    <text evidence="2">The sequence shown here is derived from an EMBL/GenBank/DDBJ whole genome shotgun (WGS) entry which is preliminary data.</text>
</comment>
<feature type="transmembrane region" description="Helical" evidence="1">
    <location>
        <begin position="145"/>
        <end position="164"/>
    </location>
</feature>
<proteinExistence type="predicted"/>
<sequence length="165" mass="19852">MISIANERHTRQRLNIPTQLNQKPLYSQKKQQIPQQEIVKDLLDRQIEYDKLNKIYIPVKSNNKNRSSQKESKFYSMKEAVREAKIKFLEKPIIYEKLQKNETQYFQQQKNSISLIAQIFRNQKAHLGSKSNHYNQRRNKWNLELMLIITIPTICLLVIILEFMY</sequence>
<dbReference type="Proteomes" id="UP000692954">
    <property type="component" value="Unassembled WGS sequence"/>
</dbReference>
<evidence type="ECO:0000256" key="1">
    <source>
        <dbReference type="SAM" id="Phobius"/>
    </source>
</evidence>
<keyword evidence="1" id="KW-1133">Transmembrane helix</keyword>
<keyword evidence="3" id="KW-1185">Reference proteome</keyword>
<evidence type="ECO:0000313" key="3">
    <source>
        <dbReference type="Proteomes" id="UP000692954"/>
    </source>
</evidence>
<protein>
    <recommendedName>
        <fullName evidence="4">Transmembrane protein</fullName>
    </recommendedName>
</protein>
<accession>A0A8S1QV64</accession>
<dbReference type="EMBL" id="CAJJDN010000120">
    <property type="protein sequence ID" value="CAD8119293.1"/>
    <property type="molecule type" value="Genomic_DNA"/>
</dbReference>
<dbReference type="OrthoDB" id="10463120at2759"/>
<evidence type="ECO:0000313" key="2">
    <source>
        <dbReference type="EMBL" id="CAD8119293.1"/>
    </source>
</evidence>
<keyword evidence="1" id="KW-0472">Membrane</keyword>
<gene>
    <name evidence="2" type="ORF">PSON_ATCC_30995.1.T1200141</name>
</gene>
<keyword evidence="1" id="KW-0812">Transmembrane</keyword>
<dbReference type="AlphaFoldDB" id="A0A8S1QV64"/>
<reference evidence="2" key="1">
    <citation type="submission" date="2021-01" db="EMBL/GenBank/DDBJ databases">
        <authorList>
            <consortium name="Genoscope - CEA"/>
            <person name="William W."/>
        </authorList>
    </citation>
    <scope>NUCLEOTIDE SEQUENCE</scope>
</reference>